<dbReference type="EMBL" id="JAVRJZ010000018">
    <property type="protein sequence ID" value="KAK2708618.1"/>
    <property type="molecule type" value="Genomic_DNA"/>
</dbReference>
<protein>
    <recommendedName>
        <fullName evidence="6">MARVEL domain-containing protein</fullName>
    </recommendedName>
</protein>
<keyword evidence="3 5" id="KW-1133">Transmembrane helix</keyword>
<name>A0AA88HGQ3_ARTSF</name>
<feature type="transmembrane region" description="Helical" evidence="5">
    <location>
        <begin position="114"/>
        <end position="132"/>
    </location>
</feature>
<evidence type="ECO:0000256" key="3">
    <source>
        <dbReference type="ARBA" id="ARBA00022989"/>
    </source>
</evidence>
<feature type="transmembrane region" description="Helical" evidence="5">
    <location>
        <begin position="74"/>
        <end position="94"/>
    </location>
</feature>
<keyword evidence="2 5" id="KW-0812">Transmembrane</keyword>
<feature type="domain" description="MARVEL" evidence="6">
    <location>
        <begin position="44"/>
        <end position="94"/>
    </location>
</feature>
<gene>
    <name evidence="7" type="ORF">QYM36_014274</name>
</gene>
<evidence type="ECO:0000259" key="6">
    <source>
        <dbReference type="Pfam" id="PF01284"/>
    </source>
</evidence>
<accession>A0AA88HGQ3</accession>
<evidence type="ECO:0000313" key="7">
    <source>
        <dbReference type="EMBL" id="KAK2708618.1"/>
    </source>
</evidence>
<dbReference type="InterPro" id="IPR008253">
    <property type="entry name" value="Marvel"/>
</dbReference>
<reference evidence="7" key="1">
    <citation type="submission" date="2023-07" db="EMBL/GenBank/DDBJ databases">
        <title>Chromosome-level genome assembly of Artemia franciscana.</title>
        <authorList>
            <person name="Jo E."/>
        </authorList>
    </citation>
    <scope>NUCLEOTIDE SEQUENCE</scope>
    <source>
        <tissue evidence="7">Whole body</tissue>
    </source>
</reference>
<keyword evidence="4 5" id="KW-0472">Membrane</keyword>
<sequence>MGDAGVTQIPKANQPHLTTVTIKNDPTIQPAGPVVVLNVNYISSWHGLLKGLQLLFAIICMACASPATHPGTSWFLCVVVITFIFTLLWLSFHFPVHGNTFSCTKCELVKGGKYILKFLLVCSRYLLCYVTLMSRNRKWSIVVQI</sequence>
<comment type="caution">
    <text evidence="7">The sequence shown here is derived from an EMBL/GenBank/DDBJ whole genome shotgun (WGS) entry which is preliminary data.</text>
</comment>
<organism evidence="7 8">
    <name type="scientific">Artemia franciscana</name>
    <name type="common">Brine shrimp</name>
    <name type="synonym">Artemia sanfranciscana</name>
    <dbReference type="NCBI Taxonomy" id="6661"/>
    <lineage>
        <taxon>Eukaryota</taxon>
        <taxon>Metazoa</taxon>
        <taxon>Ecdysozoa</taxon>
        <taxon>Arthropoda</taxon>
        <taxon>Crustacea</taxon>
        <taxon>Branchiopoda</taxon>
        <taxon>Anostraca</taxon>
        <taxon>Artemiidae</taxon>
        <taxon>Artemia</taxon>
    </lineage>
</organism>
<evidence type="ECO:0000256" key="2">
    <source>
        <dbReference type="ARBA" id="ARBA00022692"/>
    </source>
</evidence>
<evidence type="ECO:0000313" key="8">
    <source>
        <dbReference type="Proteomes" id="UP001187531"/>
    </source>
</evidence>
<keyword evidence="8" id="KW-1185">Reference proteome</keyword>
<evidence type="ECO:0000256" key="4">
    <source>
        <dbReference type="ARBA" id="ARBA00023136"/>
    </source>
</evidence>
<feature type="transmembrane region" description="Helical" evidence="5">
    <location>
        <begin position="47"/>
        <end position="67"/>
    </location>
</feature>
<evidence type="ECO:0000256" key="1">
    <source>
        <dbReference type="ARBA" id="ARBA00004141"/>
    </source>
</evidence>
<comment type="subcellular location">
    <subcellularLocation>
        <location evidence="1">Membrane</location>
        <topology evidence="1">Multi-pass membrane protein</topology>
    </subcellularLocation>
</comment>
<dbReference type="Proteomes" id="UP001187531">
    <property type="component" value="Unassembled WGS sequence"/>
</dbReference>
<evidence type="ECO:0000256" key="5">
    <source>
        <dbReference type="SAM" id="Phobius"/>
    </source>
</evidence>
<dbReference type="AlphaFoldDB" id="A0AA88HGQ3"/>
<proteinExistence type="predicted"/>
<dbReference type="Pfam" id="PF01284">
    <property type="entry name" value="MARVEL"/>
    <property type="match status" value="1"/>
</dbReference>